<organism evidence="1 2">
    <name type="scientific">Cerasibacillus terrae</name>
    <dbReference type="NCBI Taxonomy" id="2498845"/>
    <lineage>
        <taxon>Bacteria</taxon>
        <taxon>Bacillati</taxon>
        <taxon>Bacillota</taxon>
        <taxon>Bacilli</taxon>
        <taxon>Bacillales</taxon>
        <taxon>Bacillaceae</taxon>
        <taxon>Cerasibacillus</taxon>
    </lineage>
</organism>
<evidence type="ECO:0000313" key="2">
    <source>
        <dbReference type="Proteomes" id="UP000321574"/>
    </source>
</evidence>
<dbReference type="AlphaFoldDB" id="A0A5C8NNR7"/>
<dbReference type="EMBL" id="VDUW01000009">
    <property type="protein sequence ID" value="TXL62545.1"/>
    <property type="molecule type" value="Genomic_DNA"/>
</dbReference>
<accession>A0A5C8NNR7</accession>
<evidence type="ECO:0000313" key="1">
    <source>
        <dbReference type="EMBL" id="TXL62545.1"/>
    </source>
</evidence>
<reference evidence="1 2" key="1">
    <citation type="submission" date="2019-06" db="EMBL/GenBank/DDBJ databases">
        <title>Cerasibacillus sp. nov., isolated from maize field.</title>
        <authorList>
            <person name="Lin S.-Y."/>
            <person name="Tsai C.-F."/>
            <person name="Young C.-C."/>
        </authorList>
    </citation>
    <scope>NUCLEOTIDE SEQUENCE [LARGE SCALE GENOMIC DNA]</scope>
    <source>
        <strain evidence="1 2">CC-CFT480</strain>
    </source>
</reference>
<sequence length="87" mass="9879">MFTEEIYNELSVEVYRVDQSHKSYDIDLNEGEVREIGNFNYKILKVEDNTTNGMQAMAVAPVKNEKVDTSEVVIAFPGINLYSLLST</sequence>
<keyword evidence="2" id="KW-1185">Reference proteome</keyword>
<dbReference type="OrthoDB" id="2236369at2"/>
<dbReference type="Proteomes" id="UP000321574">
    <property type="component" value="Unassembled WGS sequence"/>
</dbReference>
<protein>
    <submittedName>
        <fullName evidence="1">Uncharacterized protein</fullName>
    </submittedName>
</protein>
<gene>
    <name evidence="1" type="ORF">FHP05_12120</name>
</gene>
<name>A0A5C8NNR7_9BACI</name>
<proteinExistence type="predicted"/>
<comment type="caution">
    <text evidence="1">The sequence shown here is derived from an EMBL/GenBank/DDBJ whole genome shotgun (WGS) entry which is preliminary data.</text>
</comment>
<dbReference type="RefSeq" id="WP_147668608.1">
    <property type="nucleotide sequence ID" value="NZ_VDUW01000009.1"/>
</dbReference>